<dbReference type="EMBL" id="LACI01001449">
    <property type="protein sequence ID" value="KJU84443.1"/>
    <property type="molecule type" value="Genomic_DNA"/>
</dbReference>
<protein>
    <submittedName>
        <fullName evidence="3">PDZ/DHR/GLGF domain protein</fullName>
    </submittedName>
</protein>
<evidence type="ECO:0000259" key="2">
    <source>
        <dbReference type="PROSITE" id="PS50106"/>
    </source>
</evidence>
<accession>A0A0F3GUW0</accession>
<evidence type="ECO:0000313" key="3">
    <source>
        <dbReference type="EMBL" id="KJU84443.1"/>
    </source>
</evidence>
<keyword evidence="4" id="KW-1185">Reference proteome</keyword>
<feature type="non-terminal residue" evidence="3">
    <location>
        <position position="52"/>
    </location>
</feature>
<dbReference type="Gene3D" id="2.30.42.10">
    <property type="match status" value="1"/>
</dbReference>
<feature type="region of interest" description="Disordered" evidence="1">
    <location>
        <begin position="1"/>
        <end position="23"/>
    </location>
</feature>
<gene>
    <name evidence="3" type="ORF">MBAV_003363</name>
</gene>
<dbReference type="PROSITE" id="PS50106">
    <property type="entry name" value="PDZ"/>
    <property type="match status" value="1"/>
</dbReference>
<feature type="domain" description="PDZ" evidence="2">
    <location>
        <begin position="1"/>
        <end position="39"/>
    </location>
</feature>
<dbReference type="InterPro" id="IPR041489">
    <property type="entry name" value="PDZ_6"/>
</dbReference>
<proteinExistence type="predicted"/>
<comment type="caution">
    <text evidence="3">The sequence shown here is derived from an EMBL/GenBank/DDBJ whole genome shotgun (WGS) entry which is preliminary data.</text>
</comment>
<evidence type="ECO:0000256" key="1">
    <source>
        <dbReference type="SAM" id="MobiDB-lite"/>
    </source>
</evidence>
<organism evidence="3 4">
    <name type="scientific">Candidatus Magnetobacterium bavaricum</name>
    <dbReference type="NCBI Taxonomy" id="29290"/>
    <lineage>
        <taxon>Bacteria</taxon>
        <taxon>Pseudomonadati</taxon>
        <taxon>Nitrospirota</taxon>
        <taxon>Thermodesulfovibrionia</taxon>
        <taxon>Thermodesulfovibrionales</taxon>
        <taxon>Candidatus Magnetobacteriaceae</taxon>
        <taxon>Candidatus Magnetobacterium</taxon>
    </lineage>
</organism>
<reference evidence="3 4" key="1">
    <citation type="submission" date="2015-02" db="EMBL/GenBank/DDBJ databases">
        <title>Single-cell genomics of uncultivated deep-branching MTB reveals a conserved set of magnetosome genes.</title>
        <authorList>
            <person name="Kolinko S."/>
            <person name="Richter M."/>
            <person name="Glockner F.O."/>
            <person name="Brachmann A."/>
            <person name="Schuler D."/>
        </authorList>
    </citation>
    <scope>NUCLEOTIDE SEQUENCE [LARGE SCALE GENOMIC DNA]</scope>
    <source>
        <strain evidence="3">TM-1</strain>
    </source>
</reference>
<name>A0A0F3GUW0_9BACT</name>
<sequence length="52" mass="5574">MKDQPANKILSVDPDSPAAEAGIRPGDELLSINGNEINDEIDLTFYAADITD</sequence>
<dbReference type="Pfam" id="PF17820">
    <property type="entry name" value="PDZ_6"/>
    <property type="match status" value="1"/>
</dbReference>
<dbReference type="SUPFAM" id="SSF50156">
    <property type="entry name" value="PDZ domain-like"/>
    <property type="match status" value="1"/>
</dbReference>
<dbReference type="Proteomes" id="UP000033423">
    <property type="component" value="Unassembled WGS sequence"/>
</dbReference>
<dbReference type="InterPro" id="IPR001478">
    <property type="entry name" value="PDZ"/>
</dbReference>
<dbReference type="AlphaFoldDB" id="A0A0F3GUW0"/>
<evidence type="ECO:0000313" key="4">
    <source>
        <dbReference type="Proteomes" id="UP000033423"/>
    </source>
</evidence>
<dbReference type="InterPro" id="IPR036034">
    <property type="entry name" value="PDZ_sf"/>
</dbReference>